<feature type="transmembrane region" description="Helical" evidence="8">
    <location>
        <begin position="236"/>
        <end position="255"/>
    </location>
</feature>
<dbReference type="PRINTS" id="PR00173">
    <property type="entry name" value="EDTRNSPORT"/>
</dbReference>
<dbReference type="PROSITE" id="PS00713">
    <property type="entry name" value="NA_DICARBOXYL_SYMP_1"/>
    <property type="match status" value="1"/>
</dbReference>
<dbReference type="Gene3D" id="1.10.3860.10">
    <property type="entry name" value="Sodium:dicarboxylate symporter"/>
    <property type="match status" value="1"/>
</dbReference>
<dbReference type="InterPro" id="IPR001991">
    <property type="entry name" value="Na-dicarboxylate_symporter"/>
</dbReference>
<keyword evidence="4 8" id="KW-0812">Transmembrane</keyword>
<feature type="transmembrane region" description="Helical" evidence="8">
    <location>
        <begin position="196"/>
        <end position="216"/>
    </location>
</feature>
<keyword evidence="7 8" id="KW-0472">Membrane</keyword>
<evidence type="ECO:0000256" key="6">
    <source>
        <dbReference type="ARBA" id="ARBA00022989"/>
    </source>
</evidence>
<keyword evidence="6 8" id="KW-1133">Transmembrane helix</keyword>
<dbReference type="PANTHER" id="PTHR42865">
    <property type="entry name" value="PROTON/GLUTAMATE-ASPARTATE SYMPORTER"/>
    <property type="match status" value="1"/>
</dbReference>
<feature type="transmembrane region" description="Helical" evidence="8">
    <location>
        <begin position="344"/>
        <end position="369"/>
    </location>
</feature>
<dbReference type="PANTHER" id="PTHR42865:SF7">
    <property type="entry name" value="PROTON_GLUTAMATE-ASPARTATE SYMPORTER"/>
    <property type="match status" value="1"/>
</dbReference>
<dbReference type="Pfam" id="PF00375">
    <property type="entry name" value="SDF"/>
    <property type="match status" value="1"/>
</dbReference>
<dbReference type="AlphaFoldDB" id="A0A378PIG3"/>
<name>A0A378PIG3_9GAMM</name>
<evidence type="ECO:0000256" key="7">
    <source>
        <dbReference type="ARBA" id="ARBA00023136"/>
    </source>
</evidence>
<proteinExistence type="predicted"/>
<feature type="transmembrane region" description="Helical" evidence="8">
    <location>
        <begin position="51"/>
        <end position="72"/>
    </location>
</feature>
<evidence type="ECO:0000256" key="8">
    <source>
        <dbReference type="SAM" id="Phobius"/>
    </source>
</evidence>
<dbReference type="EMBL" id="UGPW01000001">
    <property type="protein sequence ID" value="STY86563.1"/>
    <property type="molecule type" value="Genomic_DNA"/>
</dbReference>
<keyword evidence="3" id="KW-1003">Cell membrane</keyword>
<dbReference type="GO" id="GO:0005886">
    <property type="term" value="C:plasma membrane"/>
    <property type="evidence" value="ECO:0007669"/>
    <property type="project" value="UniProtKB-SubCell"/>
</dbReference>
<keyword evidence="2" id="KW-0813">Transport</keyword>
<comment type="subcellular location">
    <subcellularLocation>
        <location evidence="1">Cell membrane</location>
        <topology evidence="1">Multi-pass membrane protein</topology>
    </subcellularLocation>
</comment>
<dbReference type="GO" id="GO:0006835">
    <property type="term" value="P:dicarboxylic acid transport"/>
    <property type="evidence" value="ECO:0007669"/>
    <property type="project" value="UniProtKB-ARBA"/>
</dbReference>
<organism evidence="9 10">
    <name type="scientific">Moraxella ovis</name>
    <dbReference type="NCBI Taxonomy" id="29433"/>
    <lineage>
        <taxon>Bacteria</taxon>
        <taxon>Pseudomonadati</taxon>
        <taxon>Pseudomonadota</taxon>
        <taxon>Gammaproteobacteria</taxon>
        <taxon>Moraxellales</taxon>
        <taxon>Moraxellaceae</taxon>
        <taxon>Moraxella</taxon>
    </lineage>
</organism>
<evidence type="ECO:0000256" key="5">
    <source>
        <dbReference type="ARBA" id="ARBA00022847"/>
    </source>
</evidence>
<evidence type="ECO:0000313" key="10">
    <source>
        <dbReference type="Proteomes" id="UP000255102"/>
    </source>
</evidence>
<dbReference type="STRING" id="29433.MOVS_02620"/>
<evidence type="ECO:0000256" key="4">
    <source>
        <dbReference type="ARBA" id="ARBA00022692"/>
    </source>
</evidence>
<dbReference type="RefSeq" id="WP_115265723.1">
    <property type="nucleotide sequence ID" value="NZ_CP011158.1"/>
</dbReference>
<dbReference type="SUPFAM" id="SSF118215">
    <property type="entry name" value="Proton glutamate symport protein"/>
    <property type="match status" value="1"/>
</dbReference>
<evidence type="ECO:0000256" key="2">
    <source>
        <dbReference type="ARBA" id="ARBA00022448"/>
    </source>
</evidence>
<accession>A0A378PIG3</accession>
<dbReference type="FunFam" id="1.10.3860.10:FF:000001">
    <property type="entry name" value="C4-dicarboxylate transport protein"/>
    <property type="match status" value="1"/>
</dbReference>
<sequence>MSKLFSWYFKPNLLLRILIGLILGSICGIIFQNAQTAISILSPIGELFIRLLKMIVIPVIASTLIVGASSITPAQLGRIGIKTLIYYTITSIFAIIIGLGVGKLFNPGLGLELITDTASEGKTAEAPSMLQILLEIVPTNPIGVISSGQVLPMIFFCLIFGIALAFGRDSDDENIKKSSDTVFYFVDGVSQAMFKIVGWVMQYAPIGVFALIFIVFSKNGATAFGSLASVTATVYVGFIMQILLVYCVICALMKLSPLVFLKKARPALITGFVTRSSGATLPVSIQSSQSMGVPKNIYSFGLPVGSTMNMDGTTVYLGVCAIFIANAVGVPLDGSQMLTITMTAVLGAIGTAGVPGAGAIMLLMVLESIGLPVEAGSAVAIAYGMILGVDALLDMGRTALNVGGDIAGVVTVAKQENTLDKEVWDS</sequence>
<dbReference type="InterPro" id="IPR018107">
    <property type="entry name" value="Na-dicarboxylate_symporter_CS"/>
</dbReference>
<dbReference type="GO" id="GO:0015293">
    <property type="term" value="F:symporter activity"/>
    <property type="evidence" value="ECO:0007669"/>
    <property type="project" value="UniProtKB-KW"/>
</dbReference>
<gene>
    <name evidence="9" type="primary">gltP_2</name>
    <name evidence="9" type="ORF">NCTC11227_00550</name>
</gene>
<feature type="transmembrane region" description="Helical" evidence="8">
    <location>
        <begin position="12"/>
        <end position="31"/>
    </location>
</feature>
<feature type="transmembrane region" description="Helical" evidence="8">
    <location>
        <begin position="84"/>
        <end position="105"/>
    </location>
</feature>
<feature type="transmembrane region" description="Helical" evidence="8">
    <location>
        <begin position="375"/>
        <end position="393"/>
    </location>
</feature>
<protein>
    <submittedName>
        <fullName evidence="9">Glutamate-aspartate carrier protein</fullName>
    </submittedName>
</protein>
<feature type="transmembrane region" description="Helical" evidence="8">
    <location>
        <begin position="150"/>
        <end position="167"/>
    </location>
</feature>
<evidence type="ECO:0000256" key="3">
    <source>
        <dbReference type="ARBA" id="ARBA00022475"/>
    </source>
</evidence>
<reference evidence="9 10" key="1">
    <citation type="submission" date="2018-06" db="EMBL/GenBank/DDBJ databases">
        <authorList>
            <consortium name="Pathogen Informatics"/>
            <person name="Doyle S."/>
        </authorList>
    </citation>
    <scope>NUCLEOTIDE SEQUENCE [LARGE SCALE GENOMIC DNA]</scope>
    <source>
        <strain evidence="9 10">NCTC11227</strain>
    </source>
</reference>
<keyword evidence="5" id="KW-0769">Symport</keyword>
<evidence type="ECO:0000256" key="1">
    <source>
        <dbReference type="ARBA" id="ARBA00004651"/>
    </source>
</evidence>
<evidence type="ECO:0000313" key="9">
    <source>
        <dbReference type="EMBL" id="STY86563.1"/>
    </source>
</evidence>
<feature type="transmembrane region" description="Helical" evidence="8">
    <location>
        <begin position="313"/>
        <end position="332"/>
    </location>
</feature>
<dbReference type="InterPro" id="IPR036458">
    <property type="entry name" value="Na:dicarbo_symporter_sf"/>
</dbReference>
<dbReference type="Proteomes" id="UP000255102">
    <property type="component" value="Unassembled WGS sequence"/>
</dbReference>